<dbReference type="Proteomes" id="UP000235114">
    <property type="component" value="Unassembled WGS sequence"/>
</dbReference>
<comment type="caution">
    <text evidence="1">The sequence shown here is derived from an EMBL/GenBank/DDBJ whole genome shotgun (WGS) entry which is preliminary data.</text>
</comment>
<organism evidence="1 3">
    <name type="scientific">Bacillus canaveralius</name>
    <dbReference type="NCBI Taxonomy" id="1403243"/>
    <lineage>
        <taxon>Bacteria</taxon>
        <taxon>Bacillati</taxon>
        <taxon>Bacillota</taxon>
        <taxon>Bacilli</taxon>
        <taxon>Bacillales</taxon>
        <taxon>Bacillaceae</taxon>
        <taxon>Bacillus</taxon>
    </lineage>
</organism>
<keyword evidence="4" id="KW-1185">Reference proteome</keyword>
<dbReference type="RefSeq" id="WP_101578866.1">
    <property type="nucleotide sequence ID" value="NZ_PGVA01000054.1"/>
</dbReference>
<name>A0A2N5GHN4_9BACI</name>
<dbReference type="Proteomes" id="UP000234951">
    <property type="component" value="Unassembled WGS sequence"/>
</dbReference>
<dbReference type="InterPro" id="IPR011466">
    <property type="entry name" value="DUF1572"/>
</dbReference>
<evidence type="ECO:0008006" key="5">
    <source>
        <dbReference type="Google" id="ProtNLM"/>
    </source>
</evidence>
<evidence type="ECO:0000313" key="1">
    <source>
        <dbReference type="EMBL" id="PLR80321.1"/>
    </source>
</evidence>
<dbReference type="AlphaFoldDB" id="A0A2N5GHN4"/>
<dbReference type="EMBL" id="PGVD01000038">
    <property type="protein sequence ID" value="PLR95460.1"/>
    <property type="molecule type" value="Genomic_DNA"/>
</dbReference>
<sequence length="170" mass="20075">MNNFEQEYLSITINQFRHNKERAEKAFSQLSEVQLHWKPSEESNNIAIIIKHLSGNMRSRWVDFLTTDGEKSYRDRDDEFCDNGESKKDLLYKWEEGWDLLFNTMESLEVDDLYKTVALKQQINVLQAIQTEVVHISYHLGQILFIGKQIKNKEWIILSIPKNVLKSLIV</sequence>
<reference evidence="1 3" key="1">
    <citation type="submission" date="2017-11" db="EMBL/GenBank/DDBJ databases">
        <title>Comparitive Functional Genomics of Dry Heat Resistant strains isolated from the Viking Spacecraft.</title>
        <authorList>
            <person name="Seuylemezian A."/>
            <person name="Cooper K."/>
            <person name="Vaishampayan P."/>
        </authorList>
    </citation>
    <scope>NUCLEOTIDE SEQUENCE [LARGE SCALE GENOMIC DNA]</scope>
    <source>
        <strain evidence="1 3">M4.6</strain>
    </source>
</reference>
<dbReference type="SUPFAM" id="SSF109854">
    <property type="entry name" value="DinB/YfiT-like putative metalloenzymes"/>
    <property type="match status" value="1"/>
</dbReference>
<evidence type="ECO:0000313" key="4">
    <source>
        <dbReference type="Proteomes" id="UP000235114"/>
    </source>
</evidence>
<accession>A0A2N5GHN4</accession>
<dbReference type="Gene3D" id="1.20.120.450">
    <property type="entry name" value="dinb family like domain"/>
    <property type="match status" value="1"/>
</dbReference>
<evidence type="ECO:0000313" key="3">
    <source>
        <dbReference type="Proteomes" id="UP000234951"/>
    </source>
</evidence>
<dbReference type="Pfam" id="PF07609">
    <property type="entry name" value="DUF1572"/>
    <property type="match status" value="1"/>
</dbReference>
<protein>
    <recommendedName>
        <fullName evidence="5">DUF1572 domain-containing protein</fullName>
    </recommendedName>
</protein>
<dbReference type="EMBL" id="PGVA01000054">
    <property type="protein sequence ID" value="PLR80321.1"/>
    <property type="molecule type" value="Genomic_DNA"/>
</dbReference>
<dbReference type="OrthoDB" id="68731at2"/>
<evidence type="ECO:0000313" key="2">
    <source>
        <dbReference type="EMBL" id="PLR95460.1"/>
    </source>
</evidence>
<proteinExistence type="predicted"/>
<reference evidence="2 4" key="2">
    <citation type="submission" date="2017-12" db="EMBL/GenBank/DDBJ databases">
        <title>Comparative Functional Genomics of Dry Heat Resistant strains isolated from the Viking Spacecraft.</title>
        <authorList>
            <person name="Seuylemezian A."/>
            <person name="Cooper K."/>
            <person name="Vaishampayan P."/>
        </authorList>
    </citation>
    <scope>NUCLEOTIDE SEQUENCE [LARGE SCALE GENOMIC DNA]</scope>
    <source>
        <strain evidence="2 4">ATCC 29669</strain>
    </source>
</reference>
<gene>
    <name evidence="1" type="ORF">CU635_18570</name>
    <name evidence="2" type="ORF">CVD25_14665</name>
</gene>
<dbReference type="InterPro" id="IPR034660">
    <property type="entry name" value="DinB/YfiT-like"/>
</dbReference>